<proteinExistence type="predicted"/>
<accession>A0A392TZM2</accession>
<comment type="caution">
    <text evidence="1">The sequence shown here is derived from an EMBL/GenBank/DDBJ whole genome shotgun (WGS) entry which is preliminary data.</text>
</comment>
<name>A0A392TZM2_9FABA</name>
<dbReference type="AlphaFoldDB" id="A0A392TZM2"/>
<protein>
    <submittedName>
        <fullName evidence="1">Uncharacterized protein</fullName>
    </submittedName>
</protein>
<dbReference type="Proteomes" id="UP000265520">
    <property type="component" value="Unassembled WGS sequence"/>
</dbReference>
<keyword evidence="2" id="KW-1185">Reference proteome</keyword>
<dbReference type="EMBL" id="LXQA010696691">
    <property type="protein sequence ID" value="MCI66499.1"/>
    <property type="molecule type" value="Genomic_DNA"/>
</dbReference>
<evidence type="ECO:0000313" key="2">
    <source>
        <dbReference type="Proteomes" id="UP000265520"/>
    </source>
</evidence>
<evidence type="ECO:0000313" key="1">
    <source>
        <dbReference type="EMBL" id="MCI66499.1"/>
    </source>
</evidence>
<organism evidence="1 2">
    <name type="scientific">Trifolium medium</name>
    <dbReference type="NCBI Taxonomy" id="97028"/>
    <lineage>
        <taxon>Eukaryota</taxon>
        <taxon>Viridiplantae</taxon>
        <taxon>Streptophyta</taxon>
        <taxon>Embryophyta</taxon>
        <taxon>Tracheophyta</taxon>
        <taxon>Spermatophyta</taxon>
        <taxon>Magnoliopsida</taxon>
        <taxon>eudicotyledons</taxon>
        <taxon>Gunneridae</taxon>
        <taxon>Pentapetalae</taxon>
        <taxon>rosids</taxon>
        <taxon>fabids</taxon>
        <taxon>Fabales</taxon>
        <taxon>Fabaceae</taxon>
        <taxon>Papilionoideae</taxon>
        <taxon>50 kb inversion clade</taxon>
        <taxon>NPAAA clade</taxon>
        <taxon>Hologalegina</taxon>
        <taxon>IRL clade</taxon>
        <taxon>Trifolieae</taxon>
        <taxon>Trifolium</taxon>
    </lineage>
</organism>
<sequence>GNEYVDRLAKHGASSEGVLKSWIVYRSQLHHILFADVIGVTRLRL</sequence>
<reference evidence="1 2" key="1">
    <citation type="journal article" date="2018" name="Front. Plant Sci.">
        <title>Red Clover (Trifolium pratense) and Zigzag Clover (T. medium) - A Picture of Genomic Similarities and Differences.</title>
        <authorList>
            <person name="Dluhosova J."/>
            <person name="Istvanek J."/>
            <person name="Nedelnik J."/>
            <person name="Repkova J."/>
        </authorList>
    </citation>
    <scope>NUCLEOTIDE SEQUENCE [LARGE SCALE GENOMIC DNA]</scope>
    <source>
        <strain evidence="2">cv. 10/8</strain>
        <tissue evidence="1">Leaf</tissue>
    </source>
</reference>
<feature type="non-terminal residue" evidence="1">
    <location>
        <position position="1"/>
    </location>
</feature>